<keyword evidence="3" id="KW-0732">Signal</keyword>
<dbReference type="CDD" id="cd19965">
    <property type="entry name" value="PBP1_ABC_sugar_binding-like"/>
    <property type="match status" value="1"/>
</dbReference>
<dbReference type="PANTHER" id="PTHR30036:SF7">
    <property type="entry name" value="ABC TRANSPORTER PERIPLASMIC-BINDING PROTEIN YPHF"/>
    <property type="match status" value="1"/>
</dbReference>
<feature type="chain" id="PRO_5020501100" evidence="3">
    <location>
        <begin position="24"/>
        <end position="325"/>
    </location>
</feature>
<dbReference type="InterPro" id="IPR025997">
    <property type="entry name" value="SBP_2_dom"/>
</dbReference>
<evidence type="ECO:0000256" key="2">
    <source>
        <dbReference type="ARBA" id="ARBA00007639"/>
    </source>
</evidence>
<dbReference type="InterPro" id="IPR050555">
    <property type="entry name" value="Bact_Solute-Bind_Prot2"/>
</dbReference>
<dbReference type="EMBL" id="SLVX01000016">
    <property type="protein sequence ID" value="TCN40013.1"/>
    <property type="molecule type" value="Genomic_DNA"/>
</dbReference>
<dbReference type="InterPro" id="IPR028082">
    <property type="entry name" value="Peripla_BP_I"/>
</dbReference>
<name>A0A4R2CHS5_SHIGR</name>
<dbReference type="RefSeq" id="WP_133035689.1">
    <property type="nucleotide sequence ID" value="NZ_BAABEI010000002.1"/>
</dbReference>
<evidence type="ECO:0000313" key="6">
    <source>
        <dbReference type="Proteomes" id="UP000295351"/>
    </source>
</evidence>
<feature type="signal peptide" evidence="3">
    <location>
        <begin position="1"/>
        <end position="23"/>
    </location>
</feature>
<evidence type="ECO:0000259" key="4">
    <source>
        <dbReference type="Pfam" id="PF13407"/>
    </source>
</evidence>
<gene>
    <name evidence="5" type="ORF">EV665_11696</name>
</gene>
<reference evidence="5 6" key="1">
    <citation type="submission" date="2019-03" db="EMBL/GenBank/DDBJ databases">
        <title>Genomic Encyclopedia of Type Strains, Phase IV (KMG-IV): sequencing the most valuable type-strain genomes for metagenomic binning, comparative biology and taxonomic classification.</title>
        <authorList>
            <person name="Goeker M."/>
        </authorList>
    </citation>
    <scope>NUCLEOTIDE SEQUENCE [LARGE SCALE GENOMIC DNA]</scope>
    <source>
        <strain evidence="5 6">DSM 18401</strain>
    </source>
</reference>
<evidence type="ECO:0000256" key="1">
    <source>
        <dbReference type="ARBA" id="ARBA00004418"/>
    </source>
</evidence>
<organism evidence="5 6">
    <name type="scientific">Shinella granuli</name>
    <dbReference type="NCBI Taxonomy" id="323621"/>
    <lineage>
        <taxon>Bacteria</taxon>
        <taxon>Pseudomonadati</taxon>
        <taxon>Pseudomonadota</taxon>
        <taxon>Alphaproteobacteria</taxon>
        <taxon>Hyphomicrobiales</taxon>
        <taxon>Rhizobiaceae</taxon>
        <taxon>Shinella</taxon>
    </lineage>
</organism>
<sequence>MTIRKFLAGTALGLGLMASGASAEGLNIAFISHSSASNTFWQSVKKGYDDACGKVGASCQLILTQTEGSVEQAVANLQAAIASRPDAIFVAIVDNNAYDNVIKEAVDSGILVLAVNVDDSDGTNGNARKAFIGQGFTAAGYSLAKAQSENFPKEGPLNLLVGVNAPGQTWSEQRAGGVMKFLEEYKAEHADREITITRIDSATDLALTADRIGAYLNANPDTTAYFDTGYWHAGVAKVLKDRGIEPGKVLLGGFDLVPEVLQQMEAGYVQVQVDQQPYMQGFMPVMQAYLWKTAGLTPSDIDTGQGIVTPKDVPTILEMAKQGLR</sequence>
<accession>A0A4R2CHS5</accession>
<keyword evidence="6" id="KW-1185">Reference proteome</keyword>
<comment type="caution">
    <text evidence="5">The sequence shown here is derived from an EMBL/GenBank/DDBJ whole genome shotgun (WGS) entry which is preliminary data.</text>
</comment>
<evidence type="ECO:0000313" key="5">
    <source>
        <dbReference type="EMBL" id="TCN40013.1"/>
    </source>
</evidence>
<dbReference type="Gene3D" id="3.40.50.2300">
    <property type="match status" value="2"/>
</dbReference>
<dbReference type="Proteomes" id="UP000295351">
    <property type="component" value="Unassembled WGS sequence"/>
</dbReference>
<dbReference type="GO" id="GO:0030246">
    <property type="term" value="F:carbohydrate binding"/>
    <property type="evidence" value="ECO:0007669"/>
    <property type="project" value="TreeGrafter"/>
</dbReference>
<dbReference type="GO" id="GO:0030288">
    <property type="term" value="C:outer membrane-bounded periplasmic space"/>
    <property type="evidence" value="ECO:0007669"/>
    <property type="project" value="TreeGrafter"/>
</dbReference>
<comment type="subcellular location">
    <subcellularLocation>
        <location evidence="1">Periplasm</location>
    </subcellularLocation>
</comment>
<dbReference type="SUPFAM" id="SSF53822">
    <property type="entry name" value="Periplasmic binding protein-like I"/>
    <property type="match status" value="1"/>
</dbReference>
<evidence type="ECO:0000256" key="3">
    <source>
        <dbReference type="SAM" id="SignalP"/>
    </source>
</evidence>
<proteinExistence type="inferred from homology"/>
<dbReference type="Pfam" id="PF13407">
    <property type="entry name" value="Peripla_BP_4"/>
    <property type="match status" value="1"/>
</dbReference>
<protein>
    <submittedName>
        <fullName evidence="5">Monosaccharide ABC transporter substrate-binding protein (CUT2 family)</fullName>
    </submittedName>
</protein>
<comment type="similarity">
    <text evidence="2">Belongs to the bacterial solute-binding protein 2 family.</text>
</comment>
<dbReference type="AlphaFoldDB" id="A0A4R2CHS5"/>
<dbReference type="PANTHER" id="PTHR30036">
    <property type="entry name" value="D-XYLOSE-BINDING PERIPLASMIC PROTEIN"/>
    <property type="match status" value="1"/>
</dbReference>
<feature type="domain" description="Periplasmic binding protein" evidence="4">
    <location>
        <begin position="28"/>
        <end position="289"/>
    </location>
</feature>